<dbReference type="InterPro" id="IPR038109">
    <property type="entry name" value="DNA_bind_recomb_sf"/>
</dbReference>
<reference evidence="3 4" key="1">
    <citation type="submission" date="2007-04" db="EMBL/GenBank/DDBJ databases">
        <authorList>
            <person name="Fulton L."/>
            <person name="Clifton S."/>
            <person name="Fulton B."/>
            <person name="Xu J."/>
            <person name="Minx P."/>
            <person name="Pepin K.H."/>
            <person name="Johnson M."/>
            <person name="Thiruvilangam P."/>
            <person name="Bhonagiri V."/>
            <person name="Nash W.E."/>
            <person name="Mardis E.R."/>
            <person name="Wilson R.K."/>
        </authorList>
    </citation>
    <scope>NUCLEOTIDE SEQUENCE [LARGE SCALE GENOMIC DNA]</scope>
    <source>
        <strain evidence="3 4">ATCC 29149</strain>
    </source>
</reference>
<evidence type="ECO:0000313" key="3">
    <source>
        <dbReference type="EMBL" id="EDN79249.1"/>
    </source>
</evidence>
<proteinExistence type="predicted"/>
<feature type="domain" description="Recombinase" evidence="2">
    <location>
        <begin position="216"/>
        <end position="339"/>
    </location>
</feature>
<dbReference type="EMBL" id="AAYG02000004">
    <property type="protein sequence ID" value="EDN79249.1"/>
    <property type="molecule type" value="Genomic_DNA"/>
</dbReference>
<dbReference type="InterPro" id="IPR050639">
    <property type="entry name" value="SSR_resolvase"/>
</dbReference>
<dbReference type="Pfam" id="PF00239">
    <property type="entry name" value="Resolvase"/>
    <property type="match status" value="1"/>
</dbReference>
<dbReference type="GO" id="GO:0000150">
    <property type="term" value="F:DNA strand exchange activity"/>
    <property type="evidence" value="ECO:0007669"/>
    <property type="project" value="InterPro"/>
</dbReference>
<dbReference type="SUPFAM" id="SSF53041">
    <property type="entry name" value="Resolvase-like"/>
    <property type="match status" value="1"/>
</dbReference>
<sequence>MAVSRIFFSLCQGKKGERYPRKHLLLLAFRVIYRLPKRKEVRLVEIQIREGGREQKRKLKVCAYCRVSTDADEQENSLENQVRYYETVIKANPNYEYAGVYSDFAISGFKEKRPGLQKMLADAEKGKIDLILTKSVSRFARNTSIVLEATRKLKELNVGVFFELQNINTLSGEGELMLTILAAFAQAESESGSTGAKMVYQRKYEAGIPVQYLERSFGYTKDERGIFVADEEEAVWVRKIYEMAADGYTPAAIKRYLNENGVKTVGGAEWIDSTVFRLIENEIYKGDYIMHKHFVNEERKLVRNRGEVDAWYIEDDHEAIVSPELWQRAQDALEAKRDYLAEGSVIEEFTEENYPYMNKIYCAKCGHPLYKRIYSKGNRLNWGCSGMKRYGKSFCDGINIPDGVLRSAWHFEENTYIDEKASDKGVKEFSYLKERSWKRRHKKKQPPTIPENTEAEYPYREKIYCALCGSRLVRHVDTKSHKVTWVCNGRKRKGKDFCDGTRVPDTILKGWGEIKKDIYIQRKDDKNGKKRYSYTSKKPSGIGA</sequence>
<organism evidence="3 4">
    <name type="scientific">Mediterraneibacter gnavus (strain ATCC 29149 / DSM 114966 / JCM 6515 / VPI C7-9)</name>
    <name type="common">Ruminococcus gnavus</name>
    <dbReference type="NCBI Taxonomy" id="411470"/>
    <lineage>
        <taxon>Bacteria</taxon>
        <taxon>Bacillati</taxon>
        <taxon>Bacillota</taxon>
        <taxon>Clostridia</taxon>
        <taxon>Lachnospirales</taxon>
        <taxon>Lachnospiraceae</taxon>
        <taxon>Mediterraneibacter</taxon>
    </lineage>
</organism>
<dbReference type="CDD" id="cd00338">
    <property type="entry name" value="Ser_Recombinase"/>
    <property type="match status" value="1"/>
</dbReference>
<dbReference type="PANTHER" id="PTHR30461:SF23">
    <property type="entry name" value="DNA RECOMBINASE-RELATED"/>
    <property type="match status" value="1"/>
</dbReference>
<dbReference type="PaxDb" id="411470-RUMGNA_00450"/>
<reference evidence="3 4" key="2">
    <citation type="submission" date="2007-06" db="EMBL/GenBank/DDBJ databases">
        <title>Draft genome sequence of Ruminococcus gnavus (ATCC 29149).</title>
        <authorList>
            <person name="Sudarsanam P."/>
            <person name="Ley R."/>
            <person name="Guruge J."/>
            <person name="Turnbaugh P.J."/>
            <person name="Mahowald M."/>
            <person name="Liep D."/>
            <person name="Gordon J."/>
        </authorList>
    </citation>
    <scope>NUCLEOTIDE SEQUENCE [LARGE SCALE GENOMIC DNA]</scope>
    <source>
        <strain evidence="3 4">ATCC 29149</strain>
    </source>
</reference>
<name>A7AYT5_MEDG7</name>
<dbReference type="InterPro" id="IPR011109">
    <property type="entry name" value="DNA_bind_recombinase_dom"/>
</dbReference>
<dbReference type="PANTHER" id="PTHR30461">
    <property type="entry name" value="DNA-INVERTASE FROM LAMBDOID PROPHAGE"/>
    <property type="match status" value="1"/>
</dbReference>
<dbReference type="GO" id="GO:0003677">
    <property type="term" value="F:DNA binding"/>
    <property type="evidence" value="ECO:0007669"/>
    <property type="project" value="InterPro"/>
</dbReference>
<evidence type="ECO:0000313" key="4">
    <source>
        <dbReference type="Proteomes" id="UP000004410"/>
    </source>
</evidence>
<gene>
    <name evidence="3" type="ORF">RUMGNA_00450</name>
</gene>
<evidence type="ECO:0000259" key="1">
    <source>
        <dbReference type="PROSITE" id="PS51736"/>
    </source>
</evidence>
<feature type="domain" description="Resolvase/invertase-type recombinase catalytic" evidence="1">
    <location>
        <begin position="60"/>
        <end position="207"/>
    </location>
</feature>
<accession>A7AYT5</accession>
<dbReference type="PROSITE" id="PS51736">
    <property type="entry name" value="RECOMBINASES_3"/>
    <property type="match status" value="1"/>
</dbReference>
<comment type="caution">
    <text evidence="3">The sequence shown here is derived from an EMBL/GenBank/DDBJ whole genome shotgun (WGS) entry which is preliminary data.</text>
</comment>
<dbReference type="InterPro" id="IPR006119">
    <property type="entry name" value="Resolv_N"/>
</dbReference>
<dbReference type="Pfam" id="PF13408">
    <property type="entry name" value="Zn_ribbon_recom"/>
    <property type="match status" value="2"/>
</dbReference>
<evidence type="ECO:0000259" key="2">
    <source>
        <dbReference type="PROSITE" id="PS51737"/>
    </source>
</evidence>
<dbReference type="Gene3D" id="3.90.1750.20">
    <property type="entry name" value="Putative Large Serine Recombinase, Chain B, Domain 2"/>
    <property type="match status" value="1"/>
</dbReference>
<dbReference type="eggNOG" id="COG1961">
    <property type="taxonomic scope" value="Bacteria"/>
</dbReference>
<dbReference type="Proteomes" id="UP000004410">
    <property type="component" value="Unassembled WGS sequence"/>
</dbReference>
<dbReference type="Pfam" id="PF07508">
    <property type="entry name" value="Recombinase"/>
    <property type="match status" value="1"/>
</dbReference>
<dbReference type="Gene3D" id="3.40.50.1390">
    <property type="entry name" value="Resolvase, N-terminal catalytic domain"/>
    <property type="match status" value="1"/>
</dbReference>
<dbReference type="InterPro" id="IPR036162">
    <property type="entry name" value="Resolvase-like_N_sf"/>
</dbReference>
<dbReference type="AlphaFoldDB" id="A7AYT5"/>
<dbReference type="SMART" id="SM00857">
    <property type="entry name" value="Resolvase"/>
    <property type="match status" value="1"/>
</dbReference>
<dbReference type="InterPro" id="IPR025827">
    <property type="entry name" value="Zn_ribbon_recom_dom"/>
</dbReference>
<dbReference type="PROSITE" id="PS51737">
    <property type="entry name" value="RECOMBINASE_DNA_BIND"/>
    <property type="match status" value="1"/>
</dbReference>
<protein>
    <submittedName>
        <fullName evidence="3">Resolvase, N-terminal domain protein</fullName>
    </submittedName>
</protein>